<accession>A0A699R2Q3</accession>
<dbReference type="AlphaFoldDB" id="A0A699R2Q3"/>
<evidence type="ECO:0000313" key="1">
    <source>
        <dbReference type="EMBL" id="GFC77201.1"/>
    </source>
</evidence>
<gene>
    <name evidence="1" type="ORF">Tci_849171</name>
</gene>
<feature type="non-terminal residue" evidence="1">
    <location>
        <position position="245"/>
    </location>
</feature>
<proteinExistence type="predicted"/>
<reference evidence="1" key="1">
    <citation type="journal article" date="2019" name="Sci. Rep.">
        <title>Draft genome of Tanacetum cinerariifolium, the natural source of mosquito coil.</title>
        <authorList>
            <person name="Yamashiro T."/>
            <person name="Shiraishi A."/>
            <person name="Satake H."/>
            <person name="Nakayama K."/>
        </authorList>
    </citation>
    <scope>NUCLEOTIDE SEQUENCE</scope>
</reference>
<sequence>IAEPDPRVWTSLGIFWPARPRTHRAVQWIADKAADSRRRSAGWIEPEPNRGSEFIRERPVRSARINRLHGRIANEFAPTVDLRDFKNTKCTKPAASCEGAGFGVLPEAGSAAVTTAEVIDQALGRSVFGRGFFRADKAAVDAFAELLAQFHAPLVEGVGAPDHALHEHFVLVHGDERTQAARADALADDGVARTVTRHDLVWRNALNFVFRQALGTQLGLGFFASLAQHQCLALREAVGVQPLMV</sequence>
<name>A0A699R2Q3_TANCI</name>
<comment type="caution">
    <text evidence="1">The sequence shown here is derived from an EMBL/GenBank/DDBJ whole genome shotgun (WGS) entry which is preliminary data.</text>
</comment>
<feature type="non-terminal residue" evidence="1">
    <location>
        <position position="1"/>
    </location>
</feature>
<dbReference type="EMBL" id="BKCJ011059943">
    <property type="protein sequence ID" value="GFC77201.1"/>
    <property type="molecule type" value="Genomic_DNA"/>
</dbReference>
<protein>
    <submittedName>
        <fullName evidence="1">Uncharacterized protein</fullName>
    </submittedName>
</protein>
<organism evidence="1">
    <name type="scientific">Tanacetum cinerariifolium</name>
    <name type="common">Dalmatian daisy</name>
    <name type="synonym">Chrysanthemum cinerariifolium</name>
    <dbReference type="NCBI Taxonomy" id="118510"/>
    <lineage>
        <taxon>Eukaryota</taxon>
        <taxon>Viridiplantae</taxon>
        <taxon>Streptophyta</taxon>
        <taxon>Embryophyta</taxon>
        <taxon>Tracheophyta</taxon>
        <taxon>Spermatophyta</taxon>
        <taxon>Magnoliopsida</taxon>
        <taxon>eudicotyledons</taxon>
        <taxon>Gunneridae</taxon>
        <taxon>Pentapetalae</taxon>
        <taxon>asterids</taxon>
        <taxon>campanulids</taxon>
        <taxon>Asterales</taxon>
        <taxon>Asteraceae</taxon>
        <taxon>Asteroideae</taxon>
        <taxon>Anthemideae</taxon>
        <taxon>Anthemidinae</taxon>
        <taxon>Tanacetum</taxon>
    </lineage>
</organism>